<dbReference type="EC" id="3.1.3.48" evidence="1"/>
<organism evidence="1 2">
    <name type="scientific">Blastococcus goldschmidtiae</name>
    <dbReference type="NCBI Taxonomy" id="3075546"/>
    <lineage>
        <taxon>Bacteria</taxon>
        <taxon>Bacillati</taxon>
        <taxon>Actinomycetota</taxon>
        <taxon>Actinomycetes</taxon>
        <taxon>Geodermatophilales</taxon>
        <taxon>Geodermatophilaceae</taxon>
        <taxon>Blastococcus</taxon>
    </lineage>
</organism>
<dbReference type="Gene3D" id="3.90.190.10">
    <property type="entry name" value="Protein tyrosine phosphatase superfamily"/>
    <property type="match status" value="1"/>
</dbReference>
<keyword evidence="2" id="KW-1185">Reference proteome</keyword>
<reference evidence="2" key="1">
    <citation type="submission" date="2023-07" db="EMBL/GenBank/DDBJ databases">
        <title>30 novel species of actinomycetes from the DSMZ collection.</title>
        <authorList>
            <person name="Nouioui I."/>
        </authorList>
    </citation>
    <scope>NUCLEOTIDE SEQUENCE [LARGE SCALE GENOMIC DNA]</scope>
    <source>
        <strain evidence="2">DSM 46792</strain>
    </source>
</reference>
<dbReference type="EMBL" id="JAVREI010000002">
    <property type="protein sequence ID" value="MDT0275220.1"/>
    <property type="molecule type" value="Genomic_DNA"/>
</dbReference>
<sequence>MAAAGPPRARTRGLLAGFANSADLGGLELPDGRRVPSGRIIRADTPAHVTEADVAAARAVGFEAVLDLRSHDEVRDCPHPLAQLAGYRSLPLIDPAAEARADISRYRTLGEIYSSSLQRNATHIAAIFAALAESPQGPGPVLVCCRAGRDRTGMVIALLLDLAGADREVIAADYALVPELPGPGAPASPGEGHSGGDAVLRMLDHVSAAYGSTSGYLRRLGLGNGTIDALRRRVEP</sequence>
<dbReference type="InterPro" id="IPR029021">
    <property type="entry name" value="Prot-tyrosine_phosphatase-like"/>
</dbReference>
<gene>
    <name evidence="1" type="ORF">RM425_04840</name>
</gene>
<evidence type="ECO:0000313" key="1">
    <source>
        <dbReference type="EMBL" id="MDT0275220.1"/>
    </source>
</evidence>
<dbReference type="SUPFAM" id="SSF52799">
    <property type="entry name" value="(Phosphotyrosine protein) phosphatases II"/>
    <property type="match status" value="1"/>
</dbReference>
<keyword evidence="1" id="KW-0378">Hydrolase</keyword>
<dbReference type="Proteomes" id="UP001183222">
    <property type="component" value="Unassembled WGS sequence"/>
</dbReference>
<proteinExistence type="predicted"/>
<dbReference type="RefSeq" id="WP_311344049.1">
    <property type="nucleotide sequence ID" value="NZ_JAVREI010000002.1"/>
</dbReference>
<comment type="caution">
    <text evidence="1">The sequence shown here is derived from an EMBL/GenBank/DDBJ whole genome shotgun (WGS) entry which is preliminary data.</text>
</comment>
<accession>A0ABU2K4V0</accession>
<protein>
    <submittedName>
        <fullName evidence="1">Tyrosine-protein phosphatase</fullName>
        <ecNumber evidence="1">3.1.3.48</ecNumber>
    </submittedName>
</protein>
<name>A0ABU2K4V0_9ACTN</name>
<dbReference type="GO" id="GO:0004725">
    <property type="term" value="F:protein tyrosine phosphatase activity"/>
    <property type="evidence" value="ECO:0007669"/>
    <property type="project" value="UniProtKB-EC"/>
</dbReference>
<evidence type="ECO:0000313" key="2">
    <source>
        <dbReference type="Proteomes" id="UP001183222"/>
    </source>
</evidence>
<dbReference type="InterPro" id="IPR026893">
    <property type="entry name" value="Tyr/Ser_Pase_IphP-type"/>
</dbReference>
<dbReference type="Pfam" id="PF13350">
    <property type="entry name" value="Y_phosphatase3"/>
    <property type="match status" value="1"/>
</dbReference>